<proteinExistence type="predicted"/>
<dbReference type="OrthoDB" id="8478691at2"/>
<dbReference type="Proteomes" id="UP000291117">
    <property type="component" value="Unassembled WGS sequence"/>
</dbReference>
<organism evidence="2 3">
    <name type="scientific">Pedobacter hiemivivus</name>
    <dbReference type="NCBI Taxonomy" id="2530454"/>
    <lineage>
        <taxon>Bacteria</taxon>
        <taxon>Pseudomonadati</taxon>
        <taxon>Bacteroidota</taxon>
        <taxon>Sphingobacteriia</taxon>
        <taxon>Sphingobacteriales</taxon>
        <taxon>Sphingobacteriaceae</taxon>
        <taxon>Pedobacter</taxon>
    </lineage>
</organism>
<dbReference type="EMBL" id="SJSM01000002">
    <property type="protein sequence ID" value="TCC98513.1"/>
    <property type="molecule type" value="Genomic_DNA"/>
</dbReference>
<dbReference type="RefSeq" id="WP_131607496.1">
    <property type="nucleotide sequence ID" value="NZ_SJSM01000002.1"/>
</dbReference>
<protein>
    <submittedName>
        <fullName evidence="2">FRG domain-containing protein</fullName>
    </submittedName>
</protein>
<evidence type="ECO:0000313" key="2">
    <source>
        <dbReference type="EMBL" id="TCC98513.1"/>
    </source>
</evidence>
<dbReference type="AlphaFoldDB" id="A0A4R0NGV6"/>
<name>A0A4R0NGV6_9SPHI</name>
<dbReference type="Pfam" id="PF08867">
    <property type="entry name" value="FRG"/>
    <property type="match status" value="1"/>
</dbReference>
<accession>A0A4R0NGV6</accession>
<feature type="domain" description="FRG" evidence="1">
    <location>
        <begin position="205"/>
        <end position="267"/>
    </location>
</feature>
<keyword evidence="3" id="KW-1185">Reference proteome</keyword>
<comment type="caution">
    <text evidence="2">The sequence shown here is derived from an EMBL/GenBank/DDBJ whole genome shotgun (WGS) entry which is preliminary data.</text>
</comment>
<evidence type="ECO:0000259" key="1">
    <source>
        <dbReference type="Pfam" id="PF08867"/>
    </source>
</evidence>
<sequence length="392" mass="45073">MEYWKYYEPDYKWDNYDSSDFAHTLDLLLKNGISIENAWKLIKSGYICLLGSEVLIDRFYGGAINSFDLQTRFPVNYASKIFETEASSSVKVRKVKSLKELYASIEDLKGTKELVFRGQNQNHFISREINNPFLTIPGYGEVSLLPSLWRRMFEQNPQSLEGFQTLTLMEWSNIMYGAFDLAEIEARHQAQLDAGESIYTMSEMAESSDELLREFGKFRMDLAMGLNYNLATTMTTLLQHYGLLSPVLDLTESLDVALFFATHKFQQLDGLSSYQFIGSNGGKSVIYVLSYIKYEMERHEERQDILKYLKPQRPVQQKCVVCSTNQYAINLPGLYLREVILLDFEIPNNLGVIPEQILPGRAMDKFLDTLSNKLSKKQHITQFDKNDIGISA</sequence>
<dbReference type="InterPro" id="IPR014966">
    <property type="entry name" value="FRG-dom"/>
</dbReference>
<evidence type="ECO:0000313" key="3">
    <source>
        <dbReference type="Proteomes" id="UP000291117"/>
    </source>
</evidence>
<gene>
    <name evidence="2" type="ORF">EZ444_04310</name>
</gene>
<reference evidence="2 3" key="1">
    <citation type="submission" date="2019-02" db="EMBL/GenBank/DDBJ databases">
        <title>Pedobacter sp. RP-3-8 sp. nov., isolated from Arctic soil.</title>
        <authorList>
            <person name="Dahal R.H."/>
        </authorList>
    </citation>
    <scope>NUCLEOTIDE SEQUENCE [LARGE SCALE GENOMIC DNA]</scope>
    <source>
        <strain evidence="2 3">RP-3-8</strain>
    </source>
</reference>